<sequence>MTTNDGRETARNLGQTEIVGQPLELTGKIINVNSKAGSYDVVVNASAPSGVKSVRVPIWTNAKDIKWYQAKKQKDGTWTVHMDIRNHNYSKDSYTTHVYMTSNDGHETAISLNKKVEFDLPVDGFVAQIKDIDKNTGTYTVIIDVSKNINVSKVSVPTWNTLNKNVVWYNAEKVGVSTYKANISIKNHNNLSGTYVSHVYVTDKSNNTVSKAAGNVVLDNDYESKYGKKLIFLDPGHGGYDSGAVSSSGTKEKDITLSVSNLVKNKLSAAGYQVIMSRYDDRYIDFVTERSRMSNLANADIFVSIHVNSGGGGVVQGVEVYWYEYDSAFPPQINQAYHNDPIRLRNSERLANSIQSNIIKQTSAINRGVRRQTYAVVREAKAPAVLVETGYIDNRSEELRLKSARYQEKLAQGIVDGIK</sequence>
<dbReference type="Proteomes" id="UP001255696">
    <property type="component" value="Unassembled WGS sequence"/>
</dbReference>
<dbReference type="InterPro" id="IPR050695">
    <property type="entry name" value="N-acetylmuramoyl_amidase_3"/>
</dbReference>
<protein>
    <submittedName>
        <fullName evidence="3">N-acetylmuramoyl-L-alanine amidase</fullName>
        <ecNumber evidence="3">3.5.1.28</ecNumber>
    </submittedName>
</protein>
<keyword evidence="1 3" id="KW-0378">Hydrolase</keyword>
<dbReference type="EC" id="3.5.1.28" evidence="3"/>
<dbReference type="GO" id="GO:0030288">
    <property type="term" value="C:outer membrane-bounded periplasmic space"/>
    <property type="evidence" value="ECO:0007669"/>
    <property type="project" value="TreeGrafter"/>
</dbReference>
<evidence type="ECO:0000256" key="1">
    <source>
        <dbReference type="ARBA" id="ARBA00022801"/>
    </source>
</evidence>
<feature type="domain" description="MurNAc-LAA" evidence="2">
    <location>
        <begin position="291"/>
        <end position="419"/>
    </location>
</feature>
<accession>A0AAW8TSF5</accession>
<reference evidence="3" key="1">
    <citation type="submission" date="2023-03" db="EMBL/GenBank/DDBJ databases">
        <authorList>
            <person name="Shen W."/>
            <person name="Cai J."/>
        </authorList>
    </citation>
    <scope>NUCLEOTIDE SEQUENCE</scope>
    <source>
        <strain evidence="3">B245-2</strain>
    </source>
</reference>
<dbReference type="PANTHER" id="PTHR30404:SF0">
    <property type="entry name" value="N-ACETYLMURAMOYL-L-ALANINE AMIDASE AMIC"/>
    <property type="match status" value="1"/>
</dbReference>
<gene>
    <name evidence="3" type="ORF">P7H47_02490</name>
</gene>
<dbReference type="Gene3D" id="3.40.630.40">
    <property type="entry name" value="Zn-dependent exopeptidases"/>
    <property type="match status" value="1"/>
</dbReference>
<dbReference type="EMBL" id="JARQBI010000004">
    <property type="protein sequence ID" value="MDT2796142.1"/>
    <property type="molecule type" value="Genomic_DNA"/>
</dbReference>
<proteinExistence type="predicted"/>
<dbReference type="InterPro" id="IPR013688">
    <property type="entry name" value="GBS_Bsp-like"/>
</dbReference>
<dbReference type="Gene3D" id="2.60.40.3760">
    <property type="match status" value="2"/>
</dbReference>
<organism evidence="3 4">
    <name type="scientific">Enterococcus cecorum</name>
    <dbReference type="NCBI Taxonomy" id="44008"/>
    <lineage>
        <taxon>Bacteria</taxon>
        <taxon>Bacillati</taxon>
        <taxon>Bacillota</taxon>
        <taxon>Bacilli</taxon>
        <taxon>Lactobacillales</taxon>
        <taxon>Enterococcaceae</taxon>
        <taxon>Enterococcus</taxon>
    </lineage>
</organism>
<dbReference type="GO" id="GO:0009253">
    <property type="term" value="P:peptidoglycan catabolic process"/>
    <property type="evidence" value="ECO:0007669"/>
    <property type="project" value="InterPro"/>
</dbReference>
<evidence type="ECO:0000313" key="4">
    <source>
        <dbReference type="Proteomes" id="UP001255696"/>
    </source>
</evidence>
<dbReference type="SUPFAM" id="SSF53187">
    <property type="entry name" value="Zn-dependent exopeptidases"/>
    <property type="match status" value="1"/>
</dbReference>
<dbReference type="Pfam" id="PF01520">
    <property type="entry name" value="Amidase_3"/>
    <property type="match status" value="1"/>
</dbReference>
<dbReference type="SMART" id="SM00646">
    <property type="entry name" value="Ami_3"/>
    <property type="match status" value="1"/>
</dbReference>
<dbReference type="CDD" id="cd02696">
    <property type="entry name" value="MurNAc-LAA"/>
    <property type="match status" value="1"/>
</dbReference>
<dbReference type="Pfam" id="PF08481">
    <property type="entry name" value="GBS_Bsp-like"/>
    <property type="match status" value="2"/>
</dbReference>
<name>A0AAW8TSF5_9ENTE</name>
<evidence type="ECO:0000259" key="2">
    <source>
        <dbReference type="SMART" id="SM00646"/>
    </source>
</evidence>
<evidence type="ECO:0000313" key="3">
    <source>
        <dbReference type="EMBL" id="MDT2796142.1"/>
    </source>
</evidence>
<dbReference type="InterPro" id="IPR002508">
    <property type="entry name" value="MurNAc-LAA_cat"/>
</dbReference>
<dbReference type="AlphaFoldDB" id="A0AAW8TSF5"/>
<dbReference type="GO" id="GO:0008745">
    <property type="term" value="F:N-acetylmuramoyl-L-alanine amidase activity"/>
    <property type="evidence" value="ECO:0007669"/>
    <property type="project" value="UniProtKB-EC"/>
</dbReference>
<dbReference type="PANTHER" id="PTHR30404">
    <property type="entry name" value="N-ACETYLMURAMOYL-L-ALANINE AMIDASE"/>
    <property type="match status" value="1"/>
</dbReference>
<comment type="caution">
    <text evidence="3">The sequence shown here is derived from an EMBL/GenBank/DDBJ whole genome shotgun (WGS) entry which is preliminary data.</text>
</comment>